<accession>A0A0A8L033</accession>
<sequence>MSQVVLDFLATLESDRLAVPSVKSIDELVEFYDNDSCMEDKEWFVDGLIGLSYFCFNEPWETTDQKDRLNALLDQYLVKDHHLIDSFISALKPLLIKSVGINSTALASSGRRKIESSRIGLRPRIGFEESFAESKWREWRDNGGLRSIGLFYIILRNLKKRDISTNLPWISPGILNMLDDTTRGSENVRIYGIVLLGKLLQALLNDKDTYKFSFNETGLQKIYEPILTNILYQLPPSFSPEETICTWKVAYPVLQKLFQVEASGNIETFKTKLGRVFSETILQLTIPRIGLDHPDLSLWILEYCREIVLLLGKDMTLYLQRIIYVLGEIYLRNSFITLHMSVLHQCLDLLIVVCQQSIPESVTNHRYDILACTILCYEKCYNEGTLSSDISRKCRSLLGILNALGCSFKDELAPLTKRKPLIDLFVQISV</sequence>
<dbReference type="AlphaFoldDB" id="A0A0A8L033"/>
<comment type="caution">
    <text evidence="2">The sequence shown here is derived from an EMBL/GenBank/DDBJ whole genome shotgun (WGS) entry which is preliminary data.</text>
</comment>
<gene>
    <name evidence="2" type="ORF">KLDO_g516</name>
</gene>
<dbReference type="Proteomes" id="UP000031516">
    <property type="component" value="Unassembled WGS sequence"/>
</dbReference>
<evidence type="ECO:0000313" key="3">
    <source>
        <dbReference type="Proteomes" id="UP000031516"/>
    </source>
</evidence>
<name>A0A0A8L033_9SACH</name>
<protein>
    <submittedName>
        <fullName evidence="2">WGS project CCBQ000000000 data, contig 00016</fullName>
    </submittedName>
</protein>
<evidence type="ECO:0000313" key="2">
    <source>
        <dbReference type="EMBL" id="CDO92193.1"/>
    </source>
</evidence>
<keyword evidence="3" id="KW-1185">Reference proteome</keyword>
<dbReference type="Pfam" id="PF10521">
    <property type="entry name" value="Tti2"/>
    <property type="match status" value="1"/>
</dbReference>
<dbReference type="OrthoDB" id="6417021at2759"/>
<proteinExistence type="inferred from homology"/>
<comment type="similarity">
    <text evidence="1">Belongs to the TTI2 family.</text>
</comment>
<dbReference type="InterPro" id="IPR016024">
    <property type="entry name" value="ARM-type_fold"/>
</dbReference>
<evidence type="ECO:0000256" key="1">
    <source>
        <dbReference type="ARBA" id="ARBA00034736"/>
    </source>
</evidence>
<organism evidence="2 3">
    <name type="scientific">Kluyveromyces dobzhanskii CBS 2104</name>
    <dbReference type="NCBI Taxonomy" id="1427455"/>
    <lineage>
        <taxon>Eukaryota</taxon>
        <taxon>Fungi</taxon>
        <taxon>Dikarya</taxon>
        <taxon>Ascomycota</taxon>
        <taxon>Saccharomycotina</taxon>
        <taxon>Saccharomycetes</taxon>
        <taxon>Saccharomycetales</taxon>
        <taxon>Saccharomycetaceae</taxon>
        <taxon>Kluyveromyces</taxon>
    </lineage>
</organism>
<reference evidence="2 3" key="1">
    <citation type="submission" date="2014-03" db="EMBL/GenBank/DDBJ databases">
        <title>The genome of Kluyveromyces dobzhanskii.</title>
        <authorList>
            <person name="Nystedt B."/>
            <person name="Astrom S."/>
        </authorList>
    </citation>
    <scope>NUCLEOTIDE SEQUENCE [LARGE SCALE GENOMIC DNA]</scope>
    <source>
        <strain evidence="2 3">CBS 2104</strain>
    </source>
</reference>
<dbReference type="GO" id="GO:0110078">
    <property type="term" value="C:TTT Hsp90 cochaperone complex"/>
    <property type="evidence" value="ECO:0007669"/>
    <property type="project" value="InterPro"/>
</dbReference>
<dbReference type="SUPFAM" id="SSF48371">
    <property type="entry name" value="ARM repeat"/>
    <property type="match status" value="1"/>
</dbReference>
<dbReference type="InterPro" id="IPR018870">
    <property type="entry name" value="Tti2"/>
</dbReference>
<dbReference type="EMBL" id="CCBQ010000012">
    <property type="protein sequence ID" value="CDO92193.1"/>
    <property type="molecule type" value="Genomic_DNA"/>
</dbReference>